<proteinExistence type="predicted"/>
<dbReference type="OrthoDB" id="4212782at2"/>
<dbReference type="RefSeq" id="WP_158061620.1">
    <property type="nucleotide sequence ID" value="NZ_CP044427.1"/>
</dbReference>
<gene>
    <name evidence="1" type="ORF">FY030_11440</name>
</gene>
<dbReference type="EMBL" id="CP044427">
    <property type="protein sequence ID" value="QFG69238.1"/>
    <property type="molecule type" value="Genomic_DNA"/>
</dbReference>
<keyword evidence="2" id="KW-1185">Reference proteome</keyword>
<protein>
    <submittedName>
        <fullName evidence="1">Uncharacterized protein</fullName>
    </submittedName>
</protein>
<evidence type="ECO:0000313" key="2">
    <source>
        <dbReference type="Proteomes" id="UP000326546"/>
    </source>
</evidence>
<accession>A0A5J6V638</accession>
<name>A0A5J6V638_9MICO</name>
<dbReference type="KEGG" id="serw:FY030_11440"/>
<sequence length="288" mass="31701">MTDTARSVAAHARLRRSLAPGASSRAAVEAHITDLPEHEQDKFRPKLDKLVEELAEPDEQVLGLTTVPQYGTSSSSVHSLGPRVLANPALLVATTRAWLVWDRHGRYRAKVREQQWVSDHSLFPYRSLSDGYDPAATLNILDAQRLAQQAPAAAPCVQAKERATGRRPPSRAIHGAADAEVCALEWMHFMGHADAELRHARGRRYVESRHALAQAVADRLPVATPALKQLFEDAEAIGKVPHFFSMCQFTSEALKWGDAVGMFLFTFNPGGHVVGLNRRAVAVLKRLS</sequence>
<organism evidence="1 2">
    <name type="scientific">Ornithinimicrobium pratense</name>
    <dbReference type="NCBI Taxonomy" id="2593973"/>
    <lineage>
        <taxon>Bacteria</taxon>
        <taxon>Bacillati</taxon>
        <taxon>Actinomycetota</taxon>
        <taxon>Actinomycetes</taxon>
        <taxon>Micrococcales</taxon>
        <taxon>Ornithinimicrobiaceae</taxon>
        <taxon>Ornithinimicrobium</taxon>
    </lineage>
</organism>
<evidence type="ECO:0000313" key="1">
    <source>
        <dbReference type="EMBL" id="QFG69238.1"/>
    </source>
</evidence>
<dbReference type="Proteomes" id="UP000326546">
    <property type="component" value="Chromosome"/>
</dbReference>
<dbReference type="AlphaFoldDB" id="A0A5J6V638"/>
<reference evidence="1 2" key="1">
    <citation type="submission" date="2019-09" db="EMBL/GenBank/DDBJ databases">
        <title>Serinicoccus pratensis sp. nov., isolated from meadow soil.</title>
        <authorList>
            <person name="Zhang W."/>
        </authorList>
    </citation>
    <scope>NUCLEOTIDE SEQUENCE [LARGE SCALE GENOMIC DNA]</scope>
    <source>
        <strain evidence="1 2">W204</strain>
    </source>
</reference>